<evidence type="ECO:0000259" key="4">
    <source>
        <dbReference type="Pfam" id="PF25023"/>
    </source>
</evidence>
<reference evidence="5 6" key="1">
    <citation type="journal article" date="2024" name="Chem. Sci.">
        <title>Discovery of megapolipeptins by genome mining of a Burkholderiales bacteria collection.</title>
        <authorList>
            <person name="Paulo B.S."/>
            <person name="Recchia M.J.J."/>
            <person name="Lee S."/>
            <person name="Fergusson C.H."/>
            <person name="Romanowski S.B."/>
            <person name="Hernandez A."/>
            <person name="Krull N."/>
            <person name="Liu D.Y."/>
            <person name="Cavanagh H."/>
            <person name="Bos A."/>
            <person name="Gray C.A."/>
            <person name="Murphy B.T."/>
            <person name="Linington R.G."/>
            <person name="Eustaquio A.S."/>
        </authorList>
    </citation>
    <scope>NUCLEOTIDE SEQUENCE [LARGE SCALE GENOMIC DNA]</scope>
    <source>
        <strain evidence="5 6">RL17-350-BIC-A</strain>
    </source>
</reference>
<name>A0ABW9B9D0_9BURK</name>
<keyword evidence="6" id="KW-1185">Reference proteome</keyword>
<dbReference type="InterPro" id="IPR050708">
    <property type="entry name" value="T6SS_VgrG/RHS"/>
</dbReference>
<dbReference type="Gene3D" id="2.180.10.10">
    <property type="entry name" value="RHS repeat-associated core"/>
    <property type="match status" value="2"/>
</dbReference>
<dbReference type="Pfam" id="PF12256">
    <property type="entry name" value="TcdB_toxin_midN"/>
    <property type="match status" value="1"/>
</dbReference>
<evidence type="ECO:0000313" key="5">
    <source>
        <dbReference type="EMBL" id="MFM0008464.1"/>
    </source>
</evidence>
<dbReference type="InterPro" id="IPR022045">
    <property type="entry name" value="TcdB_toxin_mid/N"/>
</dbReference>
<dbReference type="PANTHER" id="PTHR32305:SF15">
    <property type="entry name" value="PROTEIN RHSA-RELATED"/>
    <property type="match status" value="1"/>
</dbReference>
<keyword evidence="1" id="KW-0677">Repeat</keyword>
<proteinExistence type="predicted"/>
<organism evidence="5 6">
    <name type="scientific">Paraburkholderia dipogonis</name>
    <dbReference type="NCBI Taxonomy" id="1211383"/>
    <lineage>
        <taxon>Bacteria</taxon>
        <taxon>Pseudomonadati</taxon>
        <taxon>Pseudomonadota</taxon>
        <taxon>Betaproteobacteria</taxon>
        <taxon>Burkholderiales</taxon>
        <taxon>Burkholderiaceae</taxon>
        <taxon>Paraburkholderia</taxon>
    </lineage>
</organism>
<dbReference type="Pfam" id="PF25023">
    <property type="entry name" value="TEN_YD-shell"/>
    <property type="match status" value="1"/>
</dbReference>
<dbReference type="NCBIfam" id="TIGR03696">
    <property type="entry name" value="Rhs_assc_core"/>
    <property type="match status" value="1"/>
</dbReference>
<dbReference type="InterPro" id="IPR056823">
    <property type="entry name" value="TEN-like_YD-shell"/>
</dbReference>
<dbReference type="Proteomes" id="UP001629230">
    <property type="component" value="Unassembled WGS sequence"/>
</dbReference>
<dbReference type="Gene3D" id="2.130.10.130">
    <property type="entry name" value="Integrin alpha, N-terminal"/>
    <property type="match status" value="1"/>
</dbReference>
<dbReference type="RefSeq" id="WP_408183502.1">
    <property type="nucleotide sequence ID" value="NZ_JAQQEZ010000106.1"/>
</dbReference>
<feature type="compositionally biased region" description="Pro residues" evidence="2">
    <location>
        <begin position="1949"/>
        <end position="1960"/>
    </location>
</feature>
<evidence type="ECO:0000259" key="3">
    <source>
        <dbReference type="Pfam" id="PF12256"/>
    </source>
</evidence>
<gene>
    <name evidence="5" type="ORF">PQR57_47175</name>
</gene>
<evidence type="ECO:0000313" key="6">
    <source>
        <dbReference type="Proteomes" id="UP001629230"/>
    </source>
</evidence>
<feature type="domain" description="Insecticide toxin TcdB middle/N-terminal" evidence="3">
    <location>
        <begin position="538"/>
        <end position="670"/>
    </location>
</feature>
<evidence type="ECO:0000256" key="2">
    <source>
        <dbReference type="SAM" id="MobiDB-lite"/>
    </source>
</evidence>
<dbReference type="EMBL" id="JAQQEZ010000106">
    <property type="protein sequence ID" value="MFM0008464.1"/>
    <property type="molecule type" value="Genomic_DNA"/>
</dbReference>
<dbReference type="InterPro" id="IPR022385">
    <property type="entry name" value="Rhs_assc_core"/>
</dbReference>
<protein>
    <submittedName>
        <fullName evidence="5">Toxin TcdB middle/N-terminal domain-containing protein</fullName>
    </submittedName>
</protein>
<dbReference type="InterPro" id="IPR028994">
    <property type="entry name" value="Integrin_alpha_N"/>
</dbReference>
<evidence type="ECO:0000256" key="1">
    <source>
        <dbReference type="ARBA" id="ARBA00022737"/>
    </source>
</evidence>
<dbReference type="PANTHER" id="PTHR32305">
    <property type="match status" value="1"/>
</dbReference>
<sequence length="2177" mass="236312">MRQVDSSGNKVVYRWDTLAAESLSNISGMQFLTDIFDTSYSPKGSPNEAASLDLTKYAHHTHLVWSAPDEQSLETVQAPIWRSQTPLRLLGVDVATMPSFSKGRRGAVRRYHLNYSWNTAHTRRLLTSFQMEGRCTNGPDEDVQGLLPTFTQCARLPAMTLEYTTPPAKYKVSPWREGQGGNYPPFHATGPVVLKDVDGDAIPDFIVGGGGKIAVTPGDNNKKPGIETDIKSRGTTLATISDIAPGAPHTLYGDFLHDGRLNVMFVRYTTLLLLPAIFEVFSLGDDLSWYGRTLIPPAFSPSTDWKPELGSRLVGMDIDGDGLTDVFLPTGTLTHWQGYFSALDAGGSVHPFAERGNESCVPGRSFVIPIPGLTNPNLSRFVTDFDGDGVPDIVELLAFDPGPSAPGSIEVRVWKGRGDGRFGLGFVDGLDPCHALAGNPIHTFMPVGPSKAWMQAVSGNGKVAFMDLNADGLADIVVVTEAGIDILFHSISDAGVHHFGAVQQHIPVKELSPDCWSTSAGGTLSGTLTFDPKQIGIFAGDMDASGINDLVLATAFNDTCIVRITGVVENSADVRPRTRMGPDLLSKISNGYGATTELFYNSVANLSRIDATKGKAWRTKLPVPANVVTRIDSYGGRNRYTVRYSYRDPVYDPRHRLFLGFAETFEMRDPGDNTGKRTLFLTGTCLTGQAAVSCNPSVDDEYQVGRGLPGAIEVTAGNYFSEEQSKDLGTVHLLTTLYSYSLTKVYTGLDGRWVRRTWPTSTTVFPWDPEVDQHPTRQVATLMPPTGLEPNLPGSIALDLPDEKRPRVSLLETMEYDAFGNLARFVRWGDPSKDTRHIVSMTEWQLPTSDSTGWTWRPRSRTIGYSVNGGKVVPSRELTFDWNARGLLETTSARLSGTLQLRRKNGSRAVAPPPADASGDSAAVVLQTLSYDNFGNVQRVEAPNRRCADVSYDLDYNQLPASTIAYRSGCNSADPLVTTLDYDRGFEALIRQQGADTRVMAARYDSFGRLTELDQPDASSVGETSPIPAMLIDYSLADQAPFGRVRVRTLIGSASVPSYSERWLYLDGFGQPMATLTQGDKVGEWVVDGLIVRDNHGRITDIYDPQIFVGSAGSAFDTNVIASIAHHKKIEYDTLGRVLRTETPDGLITSYSYHPLDFTVKIKDPEQTGRLDGAHVGSFTSLTSDAFGRLSAISEHSGSYGPHDTVTTSVDYAATGESLSISQKHDAEPADHVSHTFTYDLLGRLVRSVEENSASRLFGRFPIWINSWRYAYNDNGELVGTSDARGCGENLIYDRLGRLVAEDYSPCTSQQAAYSSPDLVTGEGVERLNVYDVPAAPTNTVSDRLYRGRLSATLDLSQRSDIVLDARGRTSIVHRQLAIPNAGSRPFSSRYAPRVFEKAVREFDEANRAVTVTSGAQSPELNGPNFGSWVKTLYSPRGTVSGIESSYGTLIASQRFDAFGAITERLLGDAAHTKVAANYTNDRLLKFFTVSRSDPPWRPGVLTGLTIDYDMAGNPTLITDASPGAEWPVGAKPVALKEVYYDDYYRIRALDIEYAPGPQLDPQDDVFISPLDAERRRNDSTFPTITGAPNRVRREVFDYDWQGNTILADDDAHIVDRSPGVVINSARHPHQIASTLQRDASTVASYDAAGDMTQLDLTHSSPCLKPCPIRFQYSWDEVGQLVKAQRFDATGSSIGNPAVTITYGYNGGGVRVLKSVSQPGIEPSYSADIFDSLSLEGARFLNEGDYEQSARTERVFLGSTTGYFAQAQYVAPDLPTGTGGRTSVFFHLSDQLGSTAFVIDRETGELVERASYSAFGTAESDYRPDRWGNFRAAYRYTGQRDDIQVGLIYFGTRYYAPGLGRWISPDPLAVHTTSGNMNPYAFVRGSPMRLVDPIGLEDCDPRIQTCEDPRPPMTCEADPDCPGDGTGEGSRVSQGGSSTVPPTRVFRPQPLPPASPPSPVPTSIEALSVGPASLGWGDQLRAYALAAMGAPSVAFNHDLAVAENLLFEKLGVNFRLEVRGPSAEEDLARIEAEIAAENAAGGPRIALGIVFLPGRIGVGAETAEAGLSQRIGTRYGGHIAPGRFAGESVPAAGPTYARVAQKAPLGAEPCHSCGTLTYGTKTGLPIFDHQPANAFNQSGGPQFFFPQCSACSIAQGVEIRGILDEAVRAAAAAQKRR</sequence>
<feature type="compositionally biased region" description="Polar residues" evidence="2">
    <location>
        <begin position="1931"/>
        <end position="1941"/>
    </location>
</feature>
<dbReference type="SUPFAM" id="SSF69318">
    <property type="entry name" value="Integrin alpha N-terminal domain"/>
    <property type="match status" value="1"/>
</dbReference>
<accession>A0ABW9B9D0</accession>
<feature type="region of interest" description="Disordered" evidence="2">
    <location>
        <begin position="1910"/>
        <end position="1961"/>
    </location>
</feature>
<comment type="caution">
    <text evidence="5">The sequence shown here is derived from an EMBL/GenBank/DDBJ whole genome shotgun (WGS) entry which is preliminary data.</text>
</comment>
<feature type="domain" description="Teneurin-like YD-shell" evidence="4">
    <location>
        <begin position="1784"/>
        <end position="1869"/>
    </location>
</feature>